<feature type="region of interest" description="Disordered" evidence="1">
    <location>
        <begin position="1"/>
        <end position="36"/>
    </location>
</feature>
<accession>A0A0J6F7A4</accession>
<feature type="compositionally biased region" description="Basic and acidic residues" evidence="1">
    <location>
        <begin position="69"/>
        <end position="84"/>
    </location>
</feature>
<reference evidence="3" key="2">
    <citation type="journal article" date="2009" name="Genome Res.">
        <title>Comparative genomic analyses of the human fungal pathogens Coccidioides and their relatives.</title>
        <authorList>
            <person name="Sharpton T.J."/>
            <person name="Stajich J.E."/>
            <person name="Rounsley S.D."/>
            <person name="Gardner M.J."/>
            <person name="Wortman J.R."/>
            <person name="Jordar V.S."/>
            <person name="Maiti R."/>
            <person name="Kodira C.D."/>
            <person name="Neafsey D.E."/>
            <person name="Zeng Q."/>
            <person name="Hung C.-Y."/>
            <person name="McMahan C."/>
            <person name="Muszewska A."/>
            <person name="Grynberg M."/>
            <person name="Mandel M.A."/>
            <person name="Kellner E.M."/>
            <person name="Barker B.M."/>
            <person name="Galgiani J.N."/>
            <person name="Orbach M.J."/>
            <person name="Kirkland T.N."/>
            <person name="Cole G.T."/>
            <person name="Henn M.R."/>
            <person name="Birren B.W."/>
            <person name="Taylor J.W."/>
        </authorList>
    </citation>
    <scope>NUCLEOTIDE SEQUENCE [LARGE SCALE GENOMIC DNA]</scope>
    <source>
        <strain evidence="3">RMSCC 3488</strain>
    </source>
</reference>
<dbReference type="AlphaFoldDB" id="A0A0J6F7A4"/>
<reference evidence="2 3" key="1">
    <citation type="submission" date="2007-06" db="EMBL/GenBank/DDBJ databases">
        <title>The Genome Sequence of Coccidioides posadasii RMSCC_3488.</title>
        <authorList>
            <consortium name="Coccidioides Genome Resources Consortium"/>
            <consortium name="The Broad Institute Genome Sequencing Platform"/>
            <person name="Henn M.R."/>
            <person name="Sykes S."/>
            <person name="Young S."/>
            <person name="Jaffe D."/>
            <person name="Berlin A."/>
            <person name="Alvarez P."/>
            <person name="Butler J."/>
            <person name="Gnerre S."/>
            <person name="Grabherr M."/>
            <person name="Mauceli E."/>
            <person name="Brockman W."/>
            <person name="Kodira C."/>
            <person name="Alvarado L."/>
            <person name="Zeng Q."/>
            <person name="Crawford M."/>
            <person name="Antoine C."/>
            <person name="Devon K."/>
            <person name="Galgiani J."/>
            <person name="Orsborn K."/>
            <person name="Lewis M.L."/>
            <person name="Nusbaum C."/>
            <person name="Galagan J."/>
            <person name="Birren B."/>
        </authorList>
    </citation>
    <scope>NUCLEOTIDE SEQUENCE [LARGE SCALE GENOMIC DNA]</scope>
    <source>
        <strain evidence="2 3">RMSCC 3488</strain>
    </source>
</reference>
<feature type="compositionally biased region" description="Basic and acidic residues" evidence="1">
    <location>
        <begin position="121"/>
        <end position="130"/>
    </location>
</feature>
<reference evidence="3" key="3">
    <citation type="journal article" date="2010" name="Genome Res.">
        <title>Population genomic sequencing of Coccidioides fungi reveals recent hybridization and transposon control.</title>
        <authorList>
            <person name="Neafsey D.E."/>
            <person name="Barker B.M."/>
            <person name="Sharpton T.J."/>
            <person name="Stajich J.E."/>
            <person name="Park D.J."/>
            <person name="Whiston E."/>
            <person name="Hung C.-Y."/>
            <person name="McMahan C."/>
            <person name="White J."/>
            <person name="Sykes S."/>
            <person name="Heiman D."/>
            <person name="Young S."/>
            <person name="Zeng Q."/>
            <person name="Abouelleil A."/>
            <person name="Aftuck L."/>
            <person name="Bessette D."/>
            <person name="Brown A."/>
            <person name="FitzGerald M."/>
            <person name="Lui A."/>
            <person name="Macdonald J.P."/>
            <person name="Priest M."/>
            <person name="Orbach M.J."/>
            <person name="Galgiani J.N."/>
            <person name="Kirkland T.N."/>
            <person name="Cole G.T."/>
            <person name="Birren B.W."/>
            <person name="Henn M.R."/>
            <person name="Taylor J.W."/>
            <person name="Rounsley S.D."/>
        </authorList>
    </citation>
    <scope>NUCLEOTIDE SEQUENCE [LARGE SCALE GENOMIC DNA]</scope>
    <source>
        <strain evidence="3">RMSCC 3488</strain>
    </source>
</reference>
<sequence length="130" mass="14182">MMYKPSSNGDRTSKPPSLSGHPRPRSTWRAGNMKTRSACRVDGFERILAEFVRPDAPPHSAGGLALELNGRRRAQEPGTRKPREAAQAATVPHGKQQRSAKVALRTSWRSFPSHDPIVGGDKADLGEFGI</sequence>
<dbReference type="VEuPathDB" id="FungiDB:CPAG_05185"/>
<proteinExistence type="predicted"/>
<evidence type="ECO:0000256" key="1">
    <source>
        <dbReference type="SAM" id="MobiDB-lite"/>
    </source>
</evidence>
<gene>
    <name evidence="2" type="ORF">CPAG_05185</name>
</gene>
<feature type="region of interest" description="Disordered" evidence="1">
    <location>
        <begin position="54"/>
        <end position="130"/>
    </location>
</feature>
<dbReference type="Proteomes" id="UP000054567">
    <property type="component" value="Unassembled WGS sequence"/>
</dbReference>
<dbReference type="EMBL" id="DS268111">
    <property type="protein sequence ID" value="KMM68861.1"/>
    <property type="molecule type" value="Genomic_DNA"/>
</dbReference>
<name>A0A0J6F7A4_COCPO</name>
<organism evidence="2 3">
    <name type="scientific">Coccidioides posadasii RMSCC 3488</name>
    <dbReference type="NCBI Taxonomy" id="454284"/>
    <lineage>
        <taxon>Eukaryota</taxon>
        <taxon>Fungi</taxon>
        <taxon>Dikarya</taxon>
        <taxon>Ascomycota</taxon>
        <taxon>Pezizomycotina</taxon>
        <taxon>Eurotiomycetes</taxon>
        <taxon>Eurotiomycetidae</taxon>
        <taxon>Onygenales</taxon>
        <taxon>Onygenaceae</taxon>
        <taxon>Coccidioides</taxon>
    </lineage>
</organism>
<evidence type="ECO:0000313" key="2">
    <source>
        <dbReference type="EMBL" id="KMM68861.1"/>
    </source>
</evidence>
<protein>
    <submittedName>
        <fullName evidence="2">Uncharacterized protein</fullName>
    </submittedName>
</protein>
<evidence type="ECO:0000313" key="3">
    <source>
        <dbReference type="Proteomes" id="UP000054567"/>
    </source>
</evidence>
<feature type="compositionally biased region" description="Polar residues" evidence="1">
    <location>
        <begin position="1"/>
        <end position="16"/>
    </location>
</feature>